<evidence type="ECO:0000313" key="1">
    <source>
        <dbReference type="EMBL" id="KKM49392.1"/>
    </source>
</evidence>
<accession>A0A0F9LPK0</accession>
<name>A0A0F9LPK0_9ZZZZ</name>
<reference evidence="1" key="1">
    <citation type="journal article" date="2015" name="Nature">
        <title>Complex archaea that bridge the gap between prokaryotes and eukaryotes.</title>
        <authorList>
            <person name="Spang A."/>
            <person name="Saw J.H."/>
            <person name="Jorgensen S.L."/>
            <person name="Zaremba-Niedzwiedzka K."/>
            <person name="Martijn J."/>
            <person name="Lind A.E."/>
            <person name="van Eijk R."/>
            <person name="Schleper C."/>
            <person name="Guy L."/>
            <person name="Ettema T.J."/>
        </authorList>
    </citation>
    <scope>NUCLEOTIDE SEQUENCE</scope>
</reference>
<comment type="caution">
    <text evidence="1">The sequence shown here is derived from an EMBL/GenBank/DDBJ whole genome shotgun (WGS) entry which is preliminary data.</text>
</comment>
<protein>
    <submittedName>
        <fullName evidence="1">Uncharacterized protein</fullName>
    </submittedName>
</protein>
<proteinExistence type="predicted"/>
<gene>
    <name evidence="1" type="ORF">LCGC14_1556900</name>
</gene>
<dbReference type="AlphaFoldDB" id="A0A0F9LPK0"/>
<organism evidence="1">
    <name type="scientific">marine sediment metagenome</name>
    <dbReference type="NCBI Taxonomy" id="412755"/>
    <lineage>
        <taxon>unclassified sequences</taxon>
        <taxon>metagenomes</taxon>
        <taxon>ecological metagenomes</taxon>
    </lineage>
</organism>
<sequence length="141" mass="14394">MISNSFITGPSNSTWTFGPPCQLPLMTVPTSAVSAAPPCLTSSSFSWKFPASKPHTNPPGLTGAWSSHSMVTSPLAVRSGSTNDTSAWRIDPSGAARSTSTCAGNSTPPILGVIPAAKSPSAPILENVTGTSLSARPLRSL</sequence>
<dbReference type="EMBL" id="LAZR01011980">
    <property type="protein sequence ID" value="KKM49392.1"/>
    <property type="molecule type" value="Genomic_DNA"/>
</dbReference>